<organism evidence="1 2">
    <name type="scientific">Arctium lappa</name>
    <name type="common">Greater burdock</name>
    <name type="synonym">Lappa major</name>
    <dbReference type="NCBI Taxonomy" id="4217"/>
    <lineage>
        <taxon>Eukaryota</taxon>
        <taxon>Viridiplantae</taxon>
        <taxon>Streptophyta</taxon>
        <taxon>Embryophyta</taxon>
        <taxon>Tracheophyta</taxon>
        <taxon>Spermatophyta</taxon>
        <taxon>Magnoliopsida</taxon>
        <taxon>eudicotyledons</taxon>
        <taxon>Gunneridae</taxon>
        <taxon>Pentapetalae</taxon>
        <taxon>asterids</taxon>
        <taxon>campanulids</taxon>
        <taxon>Asterales</taxon>
        <taxon>Asteraceae</taxon>
        <taxon>Carduoideae</taxon>
        <taxon>Cardueae</taxon>
        <taxon>Arctiinae</taxon>
        <taxon>Arctium</taxon>
    </lineage>
</organism>
<protein>
    <submittedName>
        <fullName evidence="1">Uncharacterized protein</fullName>
    </submittedName>
</protein>
<sequence>MIEELTDTSGCKRTDKVLVMEVSNSHGGVRRSRDSEVTSSGNGKRRKFGSQDQENVYQSRRDLDVNFQENVVSTAVSATSDHASTFMCFRNDDSRPDLKAECISETEVFMSSNDGFSGETSASSVVCLESEEMESVSTSTPKKKNPAPPSEATSRRKPSAAATMPSAAELEEFFSKAEKYEKKRFADKYNYDIVKDAPMEGRYQWVRLKP</sequence>
<comment type="caution">
    <text evidence="1">The sequence shown here is derived from an EMBL/GenBank/DDBJ whole genome shotgun (WGS) entry which is preliminary data.</text>
</comment>
<accession>A0ACB9FFI3</accession>
<dbReference type="Proteomes" id="UP001055879">
    <property type="component" value="Linkage Group LG01"/>
</dbReference>
<proteinExistence type="predicted"/>
<keyword evidence="2" id="KW-1185">Reference proteome</keyword>
<dbReference type="EMBL" id="CM042047">
    <property type="protein sequence ID" value="KAI3769864.1"/>
    <property type="molecule type" value="Genomic_DNA"/>
</dbReference>
<evidence type="ECO:0000313" key="2">
    <source>
        <dbReference type="Proteomes" id="UP001055879"/>
    </source>
</evidence>
<gene>
    <name evidence="1" type="ORF">L6452_00978</name>
</gene>
<reference evidence="1 2" key="2">
    <citation type="journal article" date="2022" name="Mol. Ecol. Resour.">
        <title>The genomes of chicory, endive, great burdock and yacon provide insights into Asteraceae paleo-polyploidization history and plant inulin production.</title>
        <authorList>
            <person name="Fan W."/>
            <person name="Wang S."/>
            <person name="Wang H."/>
            <person name="Wang A."/>
            <person name="Jiang F."/>
            <person name="Liu H."/>
            <person name="Zhao H."/>
            <person name="Xu D."/>
            <person name="Zhang Y."/>
        </authorList>
    </citation>
    <scope>NUCLEOTIDE SEQUENCE [LARGE SCALE GENOMIC DNA]</scope>
    <source>
        <strain evidence="2">cv. Niubang</strain>
    </source>
</reference>
<reference evidence="2" key="1">
    <citation type="journal article" date="2022" name="Mol. Ecol. Resour.">
        <title>The genomes of chicory, endive, great burdock and yacon provide insights into Asteraceae palaeo-polyploidization history and plant inulin production.</title>
        <authorList>
            <person name="Fan W."/>
            <person name="Wang S."/>
            <person name="Wang H."/>
            <person name="Wang A."/>
            <person name="Jiang F."/>
            <person name="Liu H."/>
            <person name="Zhao H."/>
            <person name="Xu D."/>
            <person name="Zhang Y."/>
        </authorList>
    </citation>
    <scope>NUCLEOTIDE SEQUENCE [LARGE SCALE GENOMIC DNA]</scope>
    <source>
        <strain evidence="2">cv. Niubang</strain>
    </source>
</reference>
<evidence type="ECO:0000313" key="1">
    <source>
        <dbReference type="EMBL" id="KAI3769864.1"/>
    </source>
</evidence>
<name>A0ACB9FFI3_ARCLA</name>